<keyword evidence="1" id="KW-1133">Transmembrane helix</keyword>
<feature type="transmembrane region" description="Helical" evidence="1">
    <location>
        <begin position="72"/>
        <end position="92"/>
    </location>
</feature>
<sequence length="115" mass="12168">MSIYSVIIIEALITGIVLVIAGLYLGGFKKLQTDLTKLNGKTLTSLLVTSASIVIISIIGYNLILSQKLSSLALVHTGVEVIATMVLASMFLGDKITPAKMLAVLFLSIGVYLAQ</sequence>
<keyword evidence="1" id="KW-0472">Membrane</keyword>
<evidence type="ECO:0000256" key="1">
    <source>
        <dbReference type="SAM" id="Phobius"/>
    </source>
</evidence>
<dbReference type="AlphaFoldDB" id="A0A6C0C3K6"/>
<feature type="transmembrane region" description="Helical" evidence="1">
    <location>
        <begin position="46"/>
        <end position="65"/>
    </location>
</feature>
<evidence type="ECO:0000313" key="2">
    <source>
        <dbReference type="EMBL" id="QHS99000.1"/>
    </source>
</evidence>
<proteinExistence type="predicted"/>
<keyword evidence="1" id="KW-0812">Transmembrane</keyword>
<accession>A0A6C0C3K6</accession>
<name>A0A6C0C3K6_9ZZZZ</name>
<protein>
    <recommendedName>
        <fullName evidence="3">EamA domain-containing protein</fullName>
    </recommendedName>
</protein>
<dbReference type="EMBL" id="MN739334">
    <property type="protein sequence ID" value="QHS99000.1"/>
    <property type="molecule type" value="Genomic_DNA"/>
</dbReference>
<feature type="transmembrane region" description="Helical" evidence="1">
    <location>
        <begin position="7"/>
        <end position="26"/>
    </location>
</feature>
<reference evidence="2" key="1">
    <citation type="journal article" date="2020" name="Nature">
        <title>Giant virus diversity and host interactions through global metagenomics.</title>
        <authorList>
            <person name="Schulz F."/>
            <person name="Roux S."/>
            <person name="Paez-Espino D."/>
            <person name="Jungbluth S."/>
            <person name="Walsh D.A."/>
            <person name="Denef V.J."/>
            <person name="McMahon K.D."/>
            <person name="Konstantinidis K.T."/>
            <person name="Eloe-Fadrosh E.A."/>
            <person name="Kyrpides N.C."/>
            <person name="Woyke T."/>
        </authorList>
    </citation>
    <scope>NUCLEOTIDE SEQUENCE</scope>
    <source>
        <strain evidence="2">GVMAG-M-3300020185-33</strain>
    </source>
</reference>
<feature type="transmembrane region" description="Helical" evidence="1">
    <location>
        <begin position="98"/>
        <end position="114"/>
    </location>
</feature>
<organism evidence="2">
    <name type="scientific">viral metagenome</name>
    <dbReference type="NCBI Taxonomy" id="1070528"/>
    <lineage>
        <taxon>unclassified sequences</taxon>
        <taxon>metagenomes</taxon>
        <taxon>organismal metagenomes</taxon>
    </lineage>
</organism>
<evidence type="ECO:0008006" key="3">
    <source>
        <dbReference type="Google" id="ProtNLM"/>
    </source>
</evidence>